<sequence>MSLKREKKILILTKPNATFSLYLKHANSRAKTVRRPATPIRDPRYCTPPLTSFPHR</sequence>
<organism evidence="2 3">
    <name type="scientific">Citrullus colocynthis</name>
    <name type="common">colocynth</name>
    <dbReference type="NCBI Taxonomy" id="252529"/>
    <lineage>
        <taxon>Eukaryota</taxon>
        <taxon>Viridiplantae</taxon>
        <taxon>Streptophyta</taxon>
        <taxon>Embryophyta</taxon>
        <taxon>Tracheophyta</taxon>
        <taxon>Spermatophyta</taxon>
        <taxon>Magnoliopsida</taxon>
        <taxon>eudicotyledons</taxon>
        <taxon>Gunneridae</taxon>
        <taxon>Pentapetalae</taxon>
        <taxon>rosids</taxon>
        <taxon>fabids</taxon>
        <taxon>Cucurbitales</taxon>
        <taxon>Cucurbitaceae</taxon>
        <taxon>Benincaseae</taxon>
        <taxon>Citrullus</taxon>
    </lineage>
</organism>
<evidence type="ECO:0008006" key="4">
    <source>
        <dbReference type="Google" id="ProtNLM"/>
    </source>
</evidence>
<reference evidence="2 3" key="1">
    <citation type="submission" date="2024-03" db="EMBL/GenBank/DDBJ databases">
        <authorList>
            <person name="Gkanogiannis A."/>
            <person name="Becerra Lopez-Lavalle L."/>
        </authorList>
    </citation>
    <scope>NUCLEOTIDE SEQUENCE [LARGE SCALE GENOMIC DNA]</scope>
</reference>
<evidence type="ECO:0000313" key="2">
    <source>
        <dbReference type="EMBL" id="CAK9325461.1"/>
    </source>
</evidence>
<feature type="region of interest" description="Disordered" evidence="1">
    <location>
        <begin position="31"/>
        <end position="56"/>
    </location>
</feature>
<dbReference type="Proteomes" id="UP001642487">
    <property type="component" value="Chromosome 7"/>
</dbReference>
<name>A0ABP0Z2B9_9ROSI</name>
<evidence type="ECO:0000313" key="3">
    <source>
        <dbReference type="Proteomes" id="UP001642487"/>
    </source>
</evidence>
<dbReference type="EMBL" id="OZ021741">
    <property type="protein sequence ID" value="CAK9325461.1"/>
    <property type="molecule type" value="Genomic_DNA"/>
</dbReference>
<gene>
    <name evidence="2" type="ORF">CITCOLO1_LOCUS17722</name>
</gene>
<protein>
    <recommendedName>
        <fullName evidence="4">Ribosomal protein L33</fullName>
    </recommendedName>
</protein>
<evidence type="ECO:0000256" key="1">
    <source>
        <dbReference type="SAM" id="MobiDB-lite"/>
    </source>
</evidence>
<proteinExistence type="predicted"/>
<keyword evidence="3" id="KW-1185">Reference proteome</keyword>
<accession>A0ABP0Z2B9</accession>